<sequence>MITNEIQERVRGWFAGRLPEEWMADRPRVTVDREEVTVVLTVPDVELAGGASAGEEAPSEVELAEARAGRAKAFREETREHRMEIAREAQHRFERKVSWGVRVGEREELWTHVAAPVMTRLRQPERLVLDTLVEAGVARSRSEALSWCVRLVGQHEGDWLTELRDAMGAVADVRGRGPAA</sequence>
<dbReference type="EMBL" id="BAAAQR010000002">
    <property type="protein sequence ID" value="GAA2140844.1"/>
    <property type="molecule type" value="Genomic_DNA"/>
</dbReference>
<reference evidence="1 2" key="1">
    <citation type="journal article" date="2019" name="Int. J. Syst. Evol. Microbiol.">
        <title>The Global Catalogue of Microorganisms (GCM) 10K type strain sequencing project: providing services to taxonomists for standard genome sequencing and annotation.</title>
        <authorList>
            <consortium name="The Broad Institute Genomics Platform"/>
            <consortium name="The Broad Institute Genome Sequencing Center for Infectious Disease"/>
            <person name="Wu L."/>
            <person name="Ma J."/>
        </authorList>
    </citation>
    <scope>NUCLEOTIDE SEQUENCE [LARGE SCALE GENOMIC DNA]</scope>
    <source>
        <strain evidence="1 2">JCM 16022</strain>
    </source>
</reference>
<accession>A0ABN2ZE79</accession>
<organism evidence="1 2">
    <name type="scientific">Nocardioides koreensis</name>
    <dbReference type="NCBI Taxonomy" id="433651"/>
    <lineage>
        <taxon>Bacteria</taxon>
        <taxon>Bacillati</taxon>
        <taxon>Actinomycetota</taxon>
        <taxon>Actinomycetes</taxon>
        <taxon>Propionibacteriales</taxon>
        <taxon>Nocardioidaceae</taxon>
        <taxon>Nocardioides</taxon>
    </lineage>
</organism>
<dbReference type="Proteomes" id="UP001501771">
    <property type="component" value="Unassembled WGS sequence"/>
</dbReference>
<proteinExistence type="predicted"/>
<gene>
    <name evidence="1" type="ORF">GCM10009844_10830</name>
</gene>
<dbReference type="RefSeq" id="WP_344148749.1">
    <property type="nucleotide sequence ID" value="NZ_BAAAQR010000002.1"/>
</dbReference>
<protein>
    <submittedName>
        <fullName evidence="1">Uncharacterized protein</fullName>
    </submittedName>
</protein>
<evidence type="ECO:0000313" key="2">
    <source>
        <dbReference type="Proteomes" id="UP001501771"/>
    </source>
</evidence>
<name>A0ABN2ZE79_9ACTN</name>
<keyword evidence="2" id="KW-1185">Reference proteome</keyword>
<evidence type="ECO:0000313" key="1">
    <source>
        <dbReference type="EMBL" id="GAA2140844.1"/>
    </source>
</evidence>
<comment type="caution">
    <text evidence="1">The sequence shown here is derived from an EMBL/GenBank/DDBJ whole genome shotgun (WGS) entry which is preliminary data.</text>
</comment>